<dbReference type="InterPro" id="IPR029058">
    <property type="entry name" value="AB_hydrolase_fold"/>
</dbReference>
<evidence type="ECO:0000313" key="6">
    <source>
        <dbReference type="Proteomes" id="UP000008144"/>
    </source>
</evidence>
<sequence length="535" mass="59463">MDCPEIQIENGRLKGKVSEPDCSNAQPVYMYLSVPYGKSTSGQRRFAPPEAAENWEGTLNATETLTNCPQNVGPTELYDQMLPQKDSLNFDKNKSTEDCLRLSVFTPSTVKTSSLPVMVWLTGGHYERNFAGRVDGTAVSGMNNVVTVVVNFRVNVFGYLSLGKDSVCPGNLALQDVILALKWVRQNIRAFGGNPENVTLFGESSGSGMVHLLMMSDLSKGLFHKAILLSGSTLSPFLCAEDTSAAGEAFLNALNIDKDIGEKQVLQELRNRSIEDLMSAQSVFNDFMRCMPTIDGHVLKDSPENLTKAGHVHRVPLLIGCTNSEGHGLISATTYPDFFEGTAEENVKNMFQKGNAEEAFEMLKEAYLRDVPKDDPTRYSLLHGDMVSDSIFVIPTIMTAIAHTSMGLPTYLFQMTQQPQFNHDETNGPGVLKKPAFVKCDHADDMHFVWGAPFVKGELPYGARFTEDEKELSRNVMTYFTNFAYTGNPNNGQEVPKEWPQYTLEEQNHMVLQTPLLNGQRLNQDKVVMYTQKFP</sequence>
<comment type="similarity">
    <text evidence="1 3">Belongs to the type-B carboxylesterase/lipase family.</text>
</comment>
<reference evidence="5" key="4">
    <citation type="submission" date="2025-09" db="UniProtKB">
        <authorList>
            <consortium name="Ensembl"/>
        </authorList>
    </citation>
    <scope>IDENTIFICATION</scope>
</reference>
<dbReference type="AlphaFoldDB" id="H2XW85"/>
<dbReference type="FunFam" id="3.40.50.1820:FF:000580">
    <property type="entry name" value="Carboxylic ester hydrolase"/>
    <property type="match status" value="1"/>
</dbReference>
<reference evidence="5" key="2">
    <citation type="journal article" date="2008" name="Genome Biol.">
        <title>Improved genome assembly and evidence-based global gene model set for the chordate Ciona intestinalis: new insight into intron and operon populations.</title>
        <authorList>
            <person name="Satou Y."/>
            <person name="Mineta K."/>
            <person name="Ogasawara M."/>
            <person name="Sasakura Y."/>
            <person name="Shoguchi E."/>
            <person name="Ueno K."/>
            <person name="Yamada L."/>
            <person name="Matsumoto J."/>
            <person name="Wasserscheid J."/>
            <person name="Dewar K."/>
            <person name="Wiley G.B."/>
            <person name="Macmil S.L."/>
            <person name="Roe B.A."/>
            <person name="Zeller R.W."/>
            <person name="Hastings K.E."/>
            <person name="Lemaire P."/>
            <person name="Lindquist E."/>
            <person name="Endo T."/>
            <person name="Hotta K."/>
            <person name="Inaba K."/>
        </authorList>
    </citation>
    <scope>NUCLEOTIDE SEQUENCE [LARGE SCALE GENOMIC DNA]</scope>
    <source>
        <strain evidence="5">wild type</strain>
    </source>
</reference>
<evidence type="ECO:0000256" key="1">
    <source>
        <dbReference type="ARBA" id="ARBA00005964"/>
    </source>
</evidence>
<feature type="domain" description="Carboxylesterase type B" evidence="4">
    <location>
        <begin position="3"/>
        <end position="517"/>
    </location>
</feature>
<dbReference type="GeneTree" id="ENSGT00940000164234"/>
<evidence type="ECO:0000256" key="3">
    <source>
        <dbReference type="RuleBase" id="RU361235"/>
    </source>
</evidence>
<dbReference type="PROSITE" id="PS00122">
    <property type="entry name" value="CARBOXYLESTERASE_B_1"/>
    <property type="match status" value="1"/>
</dbReference>
<dbReference type="STRING" id="7719.ENSCINP00000033919"/>
<organism evidence="5 6">
    <name type="scientific">Ciona intestinalis</name>
    <name type="common">Transparent sea squirt</name>
    <name type="synonym">Ascidia intestinalis</name>
    <dbReference type="NCBI Taxonomy" id="7719"/>
    <lineage>
        <taxon>Eukaryota</taxon>
        <taxon>Metazoa</taxon>
        <taxon>Chordata</taxon>
        <taxon>Tunicata</taxon>
        <taxon>Ascidiacea</taxon>
        <taxon>Phlebobranchia</taxon>
        <taxon>Cionidae</taxon>
        <taxon>Ciona</taxon>
    </lineage>
</organism>
<evidence type="ECO:0000313" key="5">
    <source>
        <dbReference type="Ensembl" id="ENSCINP00000033919.1"/>
    </source>
</evidence>
<dbReference type="OMA" id="PWDENES"/>
<dbReference type="InParanoid" id="H2XW85"/>
<dbReference type="InterPro" id="IPR002018">
    <property type="entry name" value="CarbesteraseB"/>
</dbReference>
<dbReference type="HOGENOM" id="CLU_006586_13_2_1"/>
<proteinExistence type="inferred from homology"/>
<keyword evidence="6" id="KW-1185">Reference proteome</keyword>
<dbReference type="PANTHER" id="PTHR43903">
    <property type="entry name" value="NEUROLIGIN"/>
    <property type="match status" value="1"/>
</dbReference>
<dbReference type="GO" id="GO:0016787">
    <property type="term" value="F:hydrolase activity"/>
    <property type="evidence" value="ECO:0007669"/>
    <property type="project" value="UniProtKB-KW"/>
</dbReference>
<accession>H2XW85</accession>
<dbReference type="FunCoup" id="H2XW85">
    <property type="interactions" value="3"/>
</dbReference>
<keyword evidence="2 3" id="KW-0378">Hydrolase</keyword>
<dbReference type="InterPro" id="IPR051093">
    <property type="entry name" value="Neuroligin/BSAL"/>
</dbReference>
<evidence type="ECO:0000259" key="4">
    <source>
        <dbReference type="Pfam" id="PF00135"/>
    </source>
</evidence>
<evidence type="ECO:0000256" key="2">
    <source>
        <dbReference type="ARBA" id="ARBA00022801"/>
    </source>
</evidence>
<name>H2XW85_CIOIN</name>
<dbReference type="Proteomes" id="UP000008144">
    <property type="component" value="Chromosome 11"/>
</dbReference>
<dbReference type="Gene3D" id="3.40.50.1820">
    <property type="entry name" value="alpha/beta hydrolase"/>
    <property type="match status" value="1"/>
</dbReference>
<dbReference type="ESTHER" id="cioin-154370">
    <property type="family name" value="Carb_B_Chordata"/>
</dbReference>
<reference evidence="6" key="1">
    <citation type="journal article" date="2002" name="Science">
        <title>The draft genome of Ciona intestinalis: insights into chordate and vertebrate origins.</title>
        <authorList>
            <person name="Dehal P."/>
            <person name="Satou Y."/>
            <person name="Campbell R.K."/>
            <person name="Chapman J."/>
            <person name="Degnan B."/>
            <person name="De Tomaso A."/>
            <person name="Davidson B."/>
            <person name="Di Gregorio A."/>
            <person name="Gelpke M."/>
            <person name="Goodstein D.M."/>
            <person name="Harafuji N."/>
            <person name="Hastings K.E."/>
            <person name="Ho I."/>
            <person name="Hotta K."/>
            <person name="Huang W."/>
            <person name="Kawashima T."/>
            <person name="Lemaire P."/>
            <person name="Martinez D."/>
            <person name="Meinertzhagen I.A."/>
            <person name="Necula S."/>
            <person name="Nonaka M."/>
            <person name="Putnam N."/>
            <person name="Rash S."/>
            <person name="Saiga H."/>
            <person name="Satake M."/>
            <person name="Terry A."/>
            <person name="Yamada L."/>
            <person name="Wang H.G."/>
            <person name="Awazu S."/>
            <person name="Azumi K."/>
            <person name="Boore J."/>
            <person name="Branno M."/>
            <person name="Chin-Bow S."/>
            <person name="DeSantis R."/>
            <person name="Doyle S."/>
            <person name="Francino P."/>
            <person name="Keys D.N."/>
            <person name="Haga S."/>
            <person name="Hayashi H."/>
            <person name="Hino K."/>
            <person name="Imai K.S."/>
            <person name="Inaba K."/>
            <person name="Kano S."/>
            <person name="Kobayashi K."/>
            <person name="Kobayashi M."/>
            <person name="Lee B.I."/>
            <person name="Makabe K.W."/>
            <person name="Manohar C."/>
            <person name="Matassi G."/>
            <person name="Medina M."/>
            <person name="Mochizuki Y."/>
            <person name="Mount S."/>
            <person name="Morishita T."/>
            <person name="Miura S."/>
            <person name="Nakayama A."/>
            <person name="Nishizaka S."/>
            <person name="Nomoto H."/>
            <person name="Ohta F."/>
            <person name="Oishi K."/>
            <person name="Rigoutsos I."/>
            <person name="Sano M."/>
            <person name="Sasaki A."/>
            <person name="Sasakura Y."/>
            <person name="Shoguchi E."/>
            <person name="Shin-i T."/>
            <person name="Spagnuolo A."/>
            <person name="Stainier D."/>
            <person name="Suzuki M.M."/>
            <person name="Tassy O."/>
            <person name="Takatori N."/>
            <person name="Tokuoka M."/>
            <person name="Yagi K."/>
            <person name="Yoshizaki F."/>
            <person name="Wada S."/>
            <person name="Zhang C."/>
            <person name="Hyatt P.D."/>
            <person name="Larimer F."/>
            <person name="Detter C."/>
            <person name="Doggett N."/>
            <person name="Glavina T."/>
            <person name="Hawkins T."/>
            <person name="Richardson P."/>
            <person name="Lucas S."/>
            <person name="Kohara Y."/>
            <person name="Levine M."/>
            <person name="Satoh N."/>
            <person name="Rokhsar D.S."/>
        </authorList>
    </citation>
    <scope>NUCLEOTIDE SEQUENCE [LARGE SCALE GENOMIC DNA]</scope>
</reference>
<dbReference type="Pfam" id="PF00135">
    <property type="entry name" value="COesterase"/>
    <property type="match status" value="1"/>
</dbReference>
<protein>
    <recommendedName>
        <fullName evidence="3">Carboxylic ester hydrolase</fullName>
        <ecNumber evidence="3">3.1.1.-</ecNumber>
    </recommendedName>
</protein>
<dbReference type="EC" id="3.1.1.-" evidence="3"/>
<reference evidence="5" key="3">
    <citation type="submission" date="2025-08" db="UniProtKB">
        <authorList>
            <consortium name="Ensembl"/>
        </authorList>
    </citation>
    <scope>IDENTIFICATION</scope>
</reference>
<dbReference type="SUPFAM" id="SSF53474">
    <property type="entry name" value="alpha/beta-Hydrolases"/>
    <property type="match status" value="1"/>
</dbReference>
<dbReference type="InterPro" id="IPR019826">
    <property type="entry name" value="Carboxylesterase_B_AS"/>
</dbReference>
<dbReference type="EMBL" id="EAAA01000758">
    <property type="status" value="NOT_ANNOTATED_CDS"/>
    <property type="molecule type" value="Genomic_DNA"/>
</dbReference>
<dbReference type="Ensembl" id="ENSCINT00000030295.1">
    <property type="protein sequence ID" value="ENSCINP00000033919.1"/>
    <property type="gene ID" value="ENSCING00000022913.1"/>
</dbReference>